<evidence type="ECO:0000313" key="8">
    <source>
        <dbReference type="Proteomes" id="UP000076586"/>
    </source>
</evidence>
<gene>
    <name evidence="7" type="ORF">PJIAN_1591</name>
</gene>
<dbReference type="EMBL" id="BDCR01000001">
    <property type="protein sequence ID" value="GAT62001.1"/>
    <property type="molecule type" value="Genomic_DNA"/>
</dbReference>
<dbReference type="RefSeq" id="WP_068701844.1">
    <property type="nucleotide sequence ID" value="NZ_BDCR01000001.1"/>
</dbReference>
<dbReference type="AlphaFoldDB" id="A0A170YRE2"/>
<keyword evidence="8" id="KW-1185">Reference proteome</keyword>
<feature type="chain" id="PRO_5007749630" description="Pectinesterase" evidence="5">
    <location>
        <begin position="20"/>
        <end position="323"/>
    </location>
</feature>
<dbReference type="InterPro" id="IPR033131">
    <property type="entry name" value="Pectinesterase_Asp_AS"/>
</dbReference>
<dbReference type="OrthoDB" id="9804686at2"/>
<sequence length="323" mass="35619">MKKIFVVLLLAMSGITAWAQKYDFVVAKDGSGNFTTIQAAIDASKAFPDAPITIFIKNGVYNEKVKVAACNPHLRLIGESAEKTILTYGDHFDKINRGRNSTFYTYTLLVEADDFRAENMTIENSAGPIGQAVALHVEGDRCAFVNCRLLGNQDTVYLAGQTSRDYFANCYIEGTTDFIFGAATAYFEKCTLHSKTNSYVTAASTNQGKQYGFVFNECKLTAAEGVNKAYLGRPWRDYACVVYIHCSIGKHIAPAGWENWSKTSRDKTAYYAEFENNGEGATTSQRVAWSHQLTKKEAANYTKEKVLSAALPSPEPAVSAWAK</sequence>
<dbReference type="InterPro" id="IPR018040">
    <property type="entry name" value="Pectinesterase_Tyr_AS"/>
</dbReference>
<reference evidence="8" key="2">
    <citation type="journal article" date="2017" name="Genome Announc.">
        <title>Draft genome sequence of Paludibacter jiangxiensis NM7(T), a propionate-producing fermentative bacterium.</title>
        <authorList>
            <person name="Qiu Y.-L."/>
            <person name="Tourlousse D.M."/>
            <person name="Matsuura N."/>
            <person name="Ohashi A."/>
            <person name="Sekiguchi Y."/>
        </authorList>
    </citation>
    <scope>NUCLEOTIDE SEQUENCE [LARGE SCALE GENOMIC DNA]</scope>
    <source>
        <strain evidence="8">NM7</strain>
    </source>
</reference>
<comment type="pathway">
    <text evidence="5">Glycan metabolism; pectin degradation; 2-dehydro-3-deoxy-D-gluconate from pectin: step 1/5.</text>
</comment>
<dbReference type="PROSITE" id="PS00503">
    <property type="entry name" value="PECTINESTERASE_2"/>
    <property type="match status" value="1"/>
</dbReference>
<protein>
    <recommendedName>
        <fullName evidence="5">Pectinesterase</fullName>
        <ecNumber evidence="5">3.1.1.11</ecNumber>
    </recommendedName>
</protein>
<organism evidence="7 8">
    <name type="scientific">Paludibacter jiangxiensis</name>
    <dbReference type="NCBI Taxonomy" id="681398"/>
    <lineage>
        <taxon>Bacteria</taxon>
        <taxon>Pseudomonadati</taxon>
        <taxon>Bacteroidota</taxon>
        <taxon>Bacteroidia</taxon>
        <taxon>Bacteroidales</taxon>
        <taxon>Paludibacteraceae</taxon>
        <taxon>Paludibacter</taxon>
    </lineage>
</organism>
<comment type="similarity">
    <text evidence="1">Belongs to the pectinesterase family.</text>
</comment>
<keyword evidence="5" id="KW-0732">Signal</keyword>
<accession>A0A170YRE2</accession>
<dbReference type="Pfam" id="PF01095">
    <property type="entry name" value="Pectinesterase"/>
    <property type="match status" value="1"/>
</dbReference>
<evidence type="ECO:0000256" key="1">
    <source>
        <dbReference type="ARBA" id="ARBA00008891"/>
    </source>
</evidence>
<dbReference type="GO" id="GO:0030599">
    <property type="term" value="F:pectinesterase activity"/>
    <property type="evidence" value="ECO:0007669"/>
    <property type="project" value="UniProtKB-UniRule"/>
</dbReference>
<dbReference type="PANTHER" id="PTHR31321:SF57">
    <property type="entry name" value="PECTINESTERASE 53-RELATED"/>
    <property type="match status" value="1"/>
</dbReference>
<dbReference type="InterPro" id="IPR012334">
    <property type="entry name" value="Pectin_lyas_fold"/>
</dbReference>
<evidence type="ECO:0000259" key="6">
    <source>
        <dbReference type="Pfam" id="PF01095"/>
    </source>
</evidence>
<evidence type="ECO:0000256" key="4">
    <source>
        <dbReference type="PROSITE-ProRule" id="PRU10040"/>
    </source>
</evidence>
<dbReference type="UniPathway" id="UPA00545">
    <property type="reaction ID" value="UER00823"/>
</dbReference>
<dbReference type="GO" id="GO:0009279">
    <property type="term" value="C:cell outer membrane"/>
    <property type="evidence" value="ECO:0007669"/>
    <property type="project" value="TreeGrafter"/>
</dbReference>
<dbReference type="InterPro" id="IPR000070">
    <property type="entry name" value="Pectinesterase_cat"/>
</dbReference>
<feature type="signal peptide" evidence="5">
    <location>
        <begin position="1"/>
        <end position="19"/>
    </location>
</feature>
<evidence type="ECO:0000313" key="7">
    <source>
        <dbReference type="EMBL" id="GAT62001.1"/>
    </source>
</evidence>
<evidence type="ECO:0000256" key="3">
    <source>
        <dbReference type="ARBA" id="ARBA00023085"/>
    </source>
</evidence>
<dbReference type="STRING" id="681398.PJIAN_1591"/>
<keyword evidence="3 5" id="KW-0063">Aspartyl esterase</keyword>
<evidence type="ECO:0000256" key="2">
    <source>
        <dbReference type="ARBA" id="ARBA00022801"/>
    </source>
</evidence>
<evidence type="ECO:0000256" key="5">
    <source>
        <dbReference type="RuleBase" id="RU000589"/>
    </source>
</evidence>
<dbReference type="PANTHER" id="PTHR31321">
    <property type="entry name" value="ACYL-COA THIOESTER HYDROLASE YBHC-RELATED"/>
    <property type="match status" value="1"/>
</dbReference>
<name>A0A170YRE2_9BACT</name>
<feature type="active site" evidence="4">
    <location>
        <position position="177"/>
    </location>
</feature>
<dbReference type="PROSITE" id="PS00800">
    <property type="entry name" value="PECTINESTERASE_1"/>
    <property type="match status" value="1"/>
</dbReference>
<dbReference type="GO" id="GO:0045490">
    <property type="term" value="P:pectin catabolic process"/>
    <property type="evidence" value="ECO:0007669"/>
    <property type="project" value="UniProtKB-UniRule"/>
</dbReference>
<dbReference type="EC" id="3.1.1.11" evidence="5"/>
<proteinExistence type="inferred from homology"/>
<dbReference type="SUPFAM" id="SSF51126">
    <property type="entry name" value="Pectin lyase-like"/>
    <property type="match status" value="1"/>
</dbReference>
<reference evidence="8" key="1">
    <citation type="submission" date="2016-04" db="EMBL/GenBank/DDBJ databases">
        <title>Draft genome sequence of Paludibacter jiangxiensis strain NM7.</title>
        <authorList>
            <person name="Qiu Y."/>
            <person name="Matsuura N."/>
            <person name="Ohashi A."/>
            <person name="Tourlousse M.D."/>
            <person name="Sekiguchi Y."/>
        </authorList>
    </citation>
    <scope>NUCLEOTIDE SEQUENCE [LARGE SCALE GENOMIC DNA]</scope>
    <source>
        <strain evidence="8">NM7</strain>
    </source>
</reference>
<feature type="domain" description="Pectinesterase catalytic" evidence="6">
    <location>
        <begin position="23"/>
        <end position="307"/>
    </location>
</feature>
<dbReference type="GO" id="GO:0042545">
    <property type="term" value="P:cell wall modification"/>
    <property type="evidence" value="ECO:0007669"/>
    <property type="project" value="UniProtKB-UniRule"/>
</dbReference>
<dbReference type="InterPro" id="IPR011050">
    <property type="entry name" value="Pectin_lyase_fold/virulence"/>
</dbReference>
<comment type="caution">
    <text evidence="7">The sequence shown here is derived from an EMBL/GenBank/DDBJ whole genome shotgun (WGS) entry which is preliminary data.</text>
</comment>
<keyword evidence="2 5" id="KW-0378">Hydrolase</keyword>
<dbReference type="Proteomes" id="UP000076586">
    <property type="component" value="Unassembled WGS sequence"/>
</dbReference>
<dbReference type="Gene3D" id="2.160.20.10">
    <property type="entry name" value="Single-stranded right-handed beta-helix, Pectin lyase-like"/>
    <property type="match status" value="1"/>
</dbReference>
<comment type="catalytic activity">
    <reaction evidence="5">
        <text>[(1-&gt;4)-alpha-D-galacturonosyl methyl ester](n) + n H2O = [(1-&gt;4)-alpha-D-galacturonosyl](n) + n methanol + n H(+)</text>
        <dbReference type="Rhea" id="RHEA:22380"/>
        <dbReference type="Rhea" id="RHEA-COMP:14570"/>
        <dbReference type="Rhea" id="RHEA-COMP:14573"/>
        <dbReference type="ChEBI" id="CHEBI:15377"/>
        <dbReference type="ChEBI" id="CHEBI:15378"/>
        <dbReference type="ChEBI" id="CHEBI:17790"/>
        <dbReference type="ChEBI" id="CHEBI:140522"/>
        <dbReference type="ChEBI" id="CHEBI:140523"/>
        <dbReference type="EC" id="3.1.1.11"/>
    </reaction>
</comment>